<dbReference type="Proteomes" id="UP000191680">
    <property type="component" value="Unassembled WGS sequence"/>
</dbReference>
<dbReference type="Gene3D" id="1.10.472.150">
    <property type="entry name" value="Glucose-regulated metallo-peptidase M90, N-terminal domain"/>
    <property type="match status" value="1"/>
</dbReference>
<dbReference type="InterPro" id="IPR010384">
    <property type="entry name" value="MtfA_fam"/>
</dbReference>
<dbReference type="InterPro" id="IPR024079">
    <property type="entry name" value="MetalloPept_cat_dom_sf"/>
</dbReference>
<evidence type="ECO:0000313" key="3">
    <source>
        <dbReference type="Proteomes" id="UP000191680"/>
    </source>
</evidence>
<dbReference type="GO" id="GO:0004177">
    <property type="term" value="F:aminopeptidase activity"/>
    <property type="evidence" value="ECO:0007669"/>
    <property type="project" value="TreeGrafter"/>
</dbReference>
<keyword evidence="1" id="KW-1133">Transmembrane helix</keyword>
<evidence type="ECO:0000256" key="1">
    <source>
        <dbReference type="SAM" id="Phobius"/>
    </source>
</evidence>
<dbReference type="InterPro" id="IPR042252">
    <property type="entry name" value="MtfA_N"/>
</dbReference>
<protein>
    <recommendedName>
        <fullName evidence="4">DgsA anti-repressor MtfA</fullName>
    </recommendedName>
</protein>
<feature type="transmembrane region" description="Helical" evidence="1">
    <location>
        <begin position="12"/>
        <end position="33"/>
    </location>
</feature>
<dbReference type="Gene3D" id="3.40.390.10">
    <property type="entry name" value="Collagenase (Catalytic Domain)"/>
    <property type="match status" value="1"/>
</dbReference>
<proteinExistence type="predicted"/>
<dbReference type="GO" id="GO:0008237">
    <property type="term" value="F:metallopeptidase activity"/>
    <property type="evidence" value="ECO:0007669"/>
    <property type="project" value="InterPro"/>
</dbReference>
<dbReference type="Pfam" id="PF06167">
    <property type="entry name" value="Peptidase_M90"/>
    <property type="match status" value="1"/>
</dbReference>
<dbReference type="GO" id="GO:0005829">
    <property type="term" value="C:cytosol"/>
    <property type="evidence" value="ECO:0007669"/>
    <property type="project" value="TreeGrafter"/>
</dbReference>
<dbReference type="CDD" id="cd20170">
    <property type="entry name" value="Peptidase_M90-like"/>
    <property type="match status" value="1"/>
</dbReference>
<organism evidence="2 3">
    <name type="scientific">Croceivirga radicis</name>
    <dbReference type="NCBI Taxonomy" id="1929488"/>
    <lineage>
        <taxon>Bacteria</taxon>
        <taxon>Pseudomonadati</taxon>
        <taxon>Bacteroidota</taxon>
        <taxon>Flavobacteriia</taxon>
        <taxon>Flavobacteriales</taxon>
        <taxon>Flavobacteriaceae</taxon>
        <taxon>Croceivirga</taxon>
    </lineage>
</organism>
<dbReference type="PANTHER" id="PTHR30164">
    <property type="entry name" value="MTFA PEPTIDASE"/>
    <property type="match status" value="1"/>
</dbReference>
<dbReference type="PANTHER" id="PTHR30164:SF2">
    <property type="entry name" value="PROTEIN MTFA"/>
    <property type="match status" value="1"/>
</dbReference>
<keyword evidence="1" id="KW-0812">Transmembrane</keyword>
<keyword evidence="1" id="KW-0472">Membrane</keyword>
<dbReference type="EMBL" id="MTBC01000008">
    <property type="protein sequence ID" value="OQD42188.1"/>
    <property type="molecule type" value="Genomic_DNA"/>
</dbReference>
<dbReference type="AlphaFoldDB" id="A0A1V6LPW6"/>
<keyword evidence="3" id="KW-1185">Reference proteome</keyword>
<gene>
    <name evidence="2" type="ORF">BUL40_12280</name>
</gene>
<evidence type="ECO:0008006" key="4">
    <source>
        <dbReference type="Google" id="ProtNLM"/>
    </source>
</evidence>
<dbReference type="SUPFAM" id="SSF55486">
    <property type="entry name" value="Metalloproteases ('zincins'), catalytic domain"/>
    <property type="match status" value="1"/>
</dbReference>
<dbReference type="RefSeq" id="WP_080319507.1">
    <property type="nucleotide sequence ID" value="NZ_MTBC01000008.1"/>
</dbReference>
<accession>A0A1V6LPW6</accession>
<sequence>MWVVLNSTEKYIALIFLTFSILVVVLKGVYQILAKERFAWRKLFNKVKPITEKERHFITAFLLPYQQFTHAERKQFLKRFAWFRSRKSFVFYGAIEEPEQIKAYVTASAILLTMGLRNYKYENSIRRIIIYPSAYYSKIAKRYHLGEYNPRFKTLVFAADELAHGFRIPNDNKNLGLHEAAHALMFEFDKMRGWEARKFRLGIRKFKGLFENPNFKKVLEGSTYFRPYSKTSFIEFFAVAVENFVESPSEFKTHYPGLFYLMTRIFNLGTSTK</sequence>
<evidence type="ECO:0000313" key="2">
    <source>
        <dbReference type="EMBL" id="OQD42188.1"/>
    </source>
</evidence>
<comment type="caution">
    <text evidence="2">The sequence shown here is derived from an EMBL/GenBank/DDBJ whole genome shotgun (WGS) entry which is preliminary data.</text>
</comment>
<name>A0A1V6LPW6_9FLAO</name>
<dbReference type="OrthoDB" id="9786424at2"/>
<reference evidence="2 3" key="1">
    <citation type="submission" date="2016-12" db="EMBL/GenBank/DDBJ databases">
        <authorList>
            <person name="Song W.-J."/>
            <person name="Kurnit D.M."/>
        </authorList>
    </citation>
    <scope>NUCLEOTIDE SEQUENCE [LARGE SCALE GENOMIC DNA]</scope>
    <source>
        <strain evidence="2 3">HSG9</strain>
    </source>
</reference>